<dbReference type="EMBL" id="JACJHX010000013">
    <property type="protein sequence ID" value="MBA9028319.1"/>
    <property type="molecule type" value="Genomic_DNA"/>
</dbReference>
<dbReference type="RefSeq" id="WP_182503460.1">
    <property type="nucleotide sequence ID" value="NZ_JACJHX010000013.1"/>
</dbReference>
<reference evidence="2 3" key="1">
    <citation type="submission" date="2020-08" db="EMBL/GenBank/DDBJ databases">
        <title>Genomic Encyclopedia of Type Strains, Phase IV (KMG-IV): sequencing the most valuable type-strain genomes for metagenomic binning, comparative biology and taxonomic classification.</title>
        <authorList>
            <person name="Goeker M."/>
        </authorList>
    </citation>
    <scope>NUCLEOTIDE SEQUENCE [LARGE SCALE GENOMIC DNA]</scope>
    <source>
        <strain evidence="2 3">DSM 105481</strain>
    </source>
</reference>
<protein>
    <submittedName>
        <fullName evidence="2">Uncharacterized protein</fullName>
    </submittedName>
</protein>
<evidence type="ECO:0000313" key="3">
    <source>
        <dbReference type="Proteomes" id="UP000626697"/>
    </source>
</evidence>
<comment type="caution">
    <text evidence="2">The sequence shown here is derived from an EMBL/GenBank/DDBJ whole genome shotgun (WGS) entry which is preliminary data.</text>
</comment>
<dbReference type="Proteomes" id="UP000626697">
    <property type="component" value="Unassembled WGS sequence"/>
</dbReference>
<keyword evidence="3" id="KW-1185">Reference proteome</keyword>
<proteinExistence type="predicted"/>
<evidence type="ECO:0000313" key="2">
    <source>
        <dbReference type="EMBL" id="MBA9028319.1"/>
    </source>
</evidence>
<keyword evidence="1" id="KW-0732">Signal</keyword>
<feature type="signal peptide" evidence="1">
    <location>
        <begin position="1"/>
        <end position="21"/>
    </location>
</feature>
<accession>A0ABR6CTG4</accession>
<organism evidence="2 3">
    <name type="scientific">Peribacillus huizhouensis</name>
    <dbReference type="NCBI Taxonomy" id="1501239"/>
    <lineage>
        <taxon>Bacteria</taxon>
        <taxon>Bacillati</taxon>
        <taxon>Bacillota</taxon>
        <taxon>Bacilli</taxon>
        <taxon>Bacillales</taxon>
        <taxon>Bacillaceae</taxon>
        <taxon>Peribacillus</taxon>
    </lineage>
</organism>
<sequence>MNLMTMLLTGALIAGGLGAHAVLDNQPIAKSTIAPSQSINELQAKTIALDT</sequence>
<evidence type="ECO:0000256" key="1">
    <source>
        <dbReference type="SAM" id="SignalP"/>
    </source>
</evidence>
<feature type="chain" id="PRO_5045085140" evidence="1">
    <location>
        <begin position="22"/>
        <end position="51"/>
    </location>
</feature>
<gene>
    <name evidence="2" type="ORF">HNP81_003639</name>
</gene>
<name>A0ABR6CTG4_9BACI</name>